<feature type="non-terminal residue" evidence="2">
    <location>
        <position position="595"/>
    </location>
</feature>
<feature type="compositionally biased region" description="Polar residues" evidence="1">
    <location>
        <begin position="517"/>
        <end position="531"/>
    </location>
</feature>
<evidence type="ECO:0000313" key="3">
    <source>
        <dbReference type="Proteomes" id="UP000253551"/>
    </source>
</evidence>
<feature type="non-terminal residue" evidence="2">
    <location>
        <position position="1"/>
    </location>
</feature>
<feature type="region of interest" description="Disordered" evidence="1">
    <location>
        <begin position="93"/>
        <end position="163"/>
    </location>
</feature>
<feature type="compositionally biased region" description="Low complexity" evidence="1">
    <location>
        <begin position="483"/>
        <end position="500"/>
    </location>
</feature>
<organism evidence="2 3">
    <name type="scientific">Rhizopus stolonifer</name>
    <name type="common">Rhizopus nigricans</name>
    <dbReference type="NCBI Taxonomy" id="4846"/>
    <lineage>
        <taxon>Eukaryota</taxon>
        <taxon>Fungi</taxon>
        <taxon>Fungi incertae sedis</taxon>
        <taxon>Mucoromycota</taxon>
        <taxon>Mucoromycotina</taxon>
        <taxon>Mucoromycetes</taxon>
        <taxon>Mucorales</taxon>
        <taxon>Mucorineae</taxon>
        <taxon>Rhizopodaceae</taxon>
        <taxon>Rhizopus</taxon>
    </lineage>
</organism>
<evidence type="ECO:0000313" key="2">
    <source>
        <dbReference type="EMBL" id="RCH80473.1"/>
    </source>
</evidence>
<feature type="compositionally biased region" description="Polar residues" evidence="1">
    <location>
        <begin position="414"/>
        <end position="425"/>
    </location>
</feature>
<feature type="compositionally biased region" description="Basic and acidic residues" evidence="1">
    <location>
        <begin position="131"/>
        <end position="157"/>
    </location>
</feature>
<gene>
    <name evidence="2" type="ORF">CU098_001018</name>
</gene>
<feature type="compositionally biased region" description="Polar residues" evidence="1">
    <location>
        <begin position="216"/>
        <end position="229"/>
    </location>
</feature>
<feature type="compositionally biased region" description="Polar residues" evidence="1">
    <location>
        <begin position="237"/>
        <end position="250"/>
    </location>
</feature>
<feature type="compositionally biased region" description="Low complexity" evidence="1">
    <location>
        <begin position="31"/>
        <end position="41"/>
    </location>
</feature>
<reference evidence="2 3" key="1">
    <citation type="journal article" date="2018" name="G3 (Bethesda)">
        <title>Phylogenetic and Phylogenomic Definition of Rhizopus Species.</title>
        <authorList>
            <person name="Gryganskyi A.P."/>
            <person name="Golan J."/>
            <person name="Dolatabadi S."/>
            <person name="Mondo S."/>
            <person name="Robb S."/>
            <person name="Idnurm A."/>
            <person name="Muszewska A."/>
            <person name="Steczkiewicz K."/>
            <person name="Masonjones S."/>
            <person name="Liao H.L."/>
            <person name="Gajdeczka M.T."/>
            <person name="Anike F."/>
            <person name="Vuek A."/>
            <person name="Anishchenko I.M."/>
            <person name="Voigt K."/>
            <person name="de Hoog G.S."/>
            <person name="Smith M.E."/>
            <person name="Heitman J."/>
            <person name="Vilgalys R."/>
            <person name="Stajich J.E."/>
        </authorList>
    </citation>
    <scope>NUCLEOTIDE SEQUENCE [LARGE SCALE GENOMIC DNA]</scope>
    <source>
        <strain evidence="2 3">LSU 92-RS-03</strain>
    </source>
</reference>
<dbReference type="EMBL" id="PJQM01005987">
    <property type="protein sequence ID" value="RCH80473.1"/>
    <property type="molecule type" value="Genomic_DNA"/>
</dbReference>
<comment type="caution">
    <text evidence="2">The sequence shown here is derived from an EMBL/GenBank/DDBJ whole genome shotgun (WGS) entry which is preliminary data.</text>
</comment>
<dbReference type="Proteomes" id="UP000253551">
    <property type="component" value="Unassembled WGS sequence"/>
</dbReference>
<feature type="compositionally biased region" description="Polar residues" evidence="1">
    <location>
        <begin position="114"/>
        <end position="124"/>
    </location>
</feature>
<feature type="region of interest" description="Disordered" evidence="1">
    <location>
        <begin position="412"/>
        <end position="595"/>
    </location>
</feature>
<feature type="compositionally biased region" description="Basic and acidic residues" evidence="1">
    <location>
        <begin position="260"/>
        <end position="274"/>
    </location>
</feature>
<dbReference type="AlphaFoldDB" id="A0A367IS28"/>
<protein>
    <submittedName>
        <fullName evidence="2">Uncharacterized protein</fullName>
    </submittedName>
</protein>
<feature type="region of interest" description="Disordered" evidence="1">
    <location>
        <begin position="1"/>
        <end position="52"/>
    </location>
</feature>
<proteinExistence type="predicted"/>
<feature type="compositionally biased region" description="Basic and acidic residues" evidence="1">
    <location>
        <begin position="202"/>
        <end position="212"/>
    </location>
</feature>
<keyword evidence="3" id="KW-1185">Reference proteome</keyword>
<feature type="compositionally biased region" description="Polar residues" evidence="1">
    <location>
        <begin position="275"/>
        <end position="304"/>
    </location>
</feature>
<accession>A0A367IS28</accession>
<sequence length="595" mass="64842">IEQRSSSIDRGQNLTTASPQKEARTTASPFSQSSEIECNSSSRKHLLRDSLDVKKNPEEKRRLSFDETLGFVDDSNSTCCRLYQDCLHRGSISCPDRRPRRSSVYSGTHRRSSSEFQQVLSTHQPLGFSMDEPKDPLTPVHEEPLDKGLKPTDDKSRLAGLTSSTAATRLFGKNYSLGEQEEEDQTKDLEPSAMTYGQEFPQEAKAHSKTDIQDSVGKNSRCSTDNAKSLQKEVPILNSTDGSYSVSNTKDNSRFAALEGDTKEEDKLGEKAVEENNTLKTTTFGQDVSSDQTSPDDTVESTTLGRDALINDQSYALNSNTFGQGTPAEPMNLPTDDAKPMQSSISNRPKGFIQTEDSFTDPILAEKTQYPLKNTLDAHKPPLNSDQQVVPGEKSSLGILGTAAALGASTFATQKLSSGDNSKPVNRSVGRPENSKQVEPIKRAVSQTERNDESISSTQAINGETSSDESNRLKKLASKNEGGFKSRAAAGGAALSSAFRRFSHGSSRRMSDAEAYKQSQSGSDWTGQNKTKIPDSMVLAESSGPETDDSMHSKQRYPSTNEPMKMGPDYDPRSATLSSVSPKEEPKKVLATIVD</sequence>
<evidence type="ECO:0000256" key="1">
    <source>
        <dbReference type="SAM" id="MobiDB-lite"/>
    </source>
</evidence>
<feature type="region of interest" description="Disordered" evidence="1">
    <location>
        <begin position="318"/>
        <end position="360"/>
    </location>
</feature>
<feature type="compositionally biased region" description="Basic and acidic residues" evidence="1">
    <location>
        <begin position="433"/>
        <end position="442"/>
    </location>
</feature>
<name>A0A367IS28_RHIST</name>
<feature type="compositionally biased region" description="Polar residues" evidence="1">
    <location>
        <begin position="454"/>
        <end position="465"/>
    </location>
</feature>
<feature type="compositionally biased region" description="Polar residues" evidence="1">
    <location>
        <begin position="1"/>
        <end position="30"/>
    </location>
</feature>
<feature type="region of interest" description="Disordered" evidence="1">
    <location>
        <begin position="374"/>
        <end position="394"/>
    </location>
</feature>
<feature type="region of interest" description="Disordered" evidence="1">
    <location>
        <begin position="201"/>
        <end position="306"/>
    </location>
</feature>